<dbReference type="PANTHER" id="PTHR10426:SF88">
    <property type="entry name" value="ADIPOCYTE PLASMA MEMBRANE-ASSOCIATED PROTEIN HEMOMUCIN-RELATED"/>
    <property type="match status" value="1"/>
</dbReference>
<dbReference type="Gene3D" id="2.120.10.30">
    <property type="entry name" value="TolB, C-terminal domain"/>
    <property type="match status" value="1"/>
</dbReference>
<reference evidence="3 4" key="1">
    <citation type="journal article" date="2019" name="Int. J. Syst. Evol. Microbiol.">
        <title>The Global Catalogue of Microorganisms (GCM) 10K type strain sequencing project: providing services to taxonomists for standard genome sequencing and annotation.</title>
        <authorList>
            <consortium name="The Broad Institute Genomics Platform"/>
            <consortium name="The Broad Institute Genome Sequencing Center for Infectious Disease"/>
            <person name="Wu L."/>
            <person name="Ma J."/>
        </authorList>
    </citation>
    <scope>NUCLEOTIDE SEQUENCE [LARGE SCALE GENOMIC DNA]</scope>
    <source>
        <strain evidence="3 4">JCM 14307</strain>
    </source>
</reference>
<protein>
    <submittedName>
        <fullName evidence="3">SMP-30/gluconolactonase/LRE family protein</fullName>
    </submittedName>
</protein>
<dbReference type="Proteomes" id="UP001500280">
    <property type="component" value="Unassembled WGS sequence"/>
</dbReference>
<dbReference type="Pfam" id="PF08450">
    <property type="entry name" value="SGL"/>
    <property type="match status" value="1"/>
</dbReference>
<dbReference type="InterPro" id="IPR013658">
    <property type="entry name" value="SGL"/>
</dbReference>
<dbReference type="EMBL" id="BAAANF010000027">
    <property type="protein sequence ID" value="GAA1716975.1"/>
    <property type="molecule type" value="Genomic_DNA"/>
</dbReference>
<evidence type="ECO:0000259" key="2">
    <source>
        <dbReference type="Pfam" id="PF08450"/>
    </source>
</evidence>
<accession>A0ABN2J320</accession>
<comment type="caution">
    <text evidence="3">The sequence shown here is derived from an EMBL/GenBank/DDBJ whole genome shotgun (WGS) entry which is preliminary data.</text>
</comment>
<evidence type="ECO:0000313" key="4">
    <source>
        <dbReference type="Proteomes" id="UP001500280"/>
    </source>
</evidence>
<feature type="domain" description="SMP-30/Gluconolactonase/LRE-like region" evidence="2">
    <location>
        <begin position="54"/>
        <end position="236"/>
    </location>
</feature>
<organism evidence="3 4">
    <name type="scientific">Kribbella yunnanensis</name>
    <dbReference type="NCBI Taxonomy" id="190194"/>
    <lineage>
        <taxon>Bacteria</taxon>
        <taxon>Bacillati</taxon>
        <taxon>Actinomycetota</taxon>
        <taxon>Actinomycetes</taxon>
        <taxon>Propionibacteriales</taxon>
        <taxon>Kribbellaceae</taxon>
        <taxon>Kribbella</taxon>
    </lineage>
</organism>
<feature type="region of interest" description="Disordered" evidence="1">
    <location>
        <begin position="1"/>
        <end position="20"/>
    </location>
</feature>
<name>A0ABN2J320_9ACTN</name>
<dbReference type="InterPro" id="IPR011042">
    <property type="entry name" value="6-blade_b-propeller_TolB-like"/>
</dbReference>
<sequence length="326" mass="34987">MKSSIAPVRWNPPPADPVRHPTSLQVSTVAVPGHGPEDALIDEDGSVLTGLVDGRILRVSPDGTAISVLGDTGGRPLGLEWLPDGKVLVCDANRGLLTLDKDGRVTTLLAEIDGRPMRFCNNAAVDPDGTIYFSDSSTRFGFENWKGDLLEHSATGSVYRLTPDGTVTRLAANRAFPNGVALSADHQTLYWAETATYAVYKLDLRTPDAEPAVLARVPGLPDNIARGSDGLIWVTIGSPRNALLDLLLPKPPILRKLVWALPDALQPGPADIIEVQAYDESGTLIHDLRGKHPDFRMPTGVREHNGKVWLASIGTTTIASFPTPAH</sequence>
<dbReference type="RefSeq" id="WP_344163987.1">
    <property type="nucleotide sequence ID" value="NZ_BAAANF010000027.1"/>
</dbReference>
<dbReference type="SUPFAM" id="SSF63829">
    <property type="entry name" value="Calcium-dependent phosphotriesterase"/>
    <property type="match status" value="1"/>
</dbReference>
<gene>
    <name evidence="3" type="ORF">GCM10009745_77020</name>
</gene>
<proteinExistence type="predicted"/>
<dbReference type="PANTHER" id="PTHR10426">
    <property type="entry name" value="STRICTOSIDINE SYNTHASE-RELATED"/>
    <property type="match status" value="1"/>
</dbReference>
<evidence type="ECO:0000313" key="3">
    <source>
        <dbReference type="EMBL" id="GAA1716975.1"/>
    </source>
</evidence>
<evidence type="ECO:0000256" key="1">
    <source>
        <dbReference type="SAM" id="MobiDB-lite"/>
    </source>
</evidence>
<keyword evidence="4" id="KW-1185">Reference proteome</keyword>